<dbReference type="InterPro" id="IPR003594">
    <property type="entry name" value="HATPase_dom"/>
</dbReference>
<keyword evidence="11" id="KW-1185">Reference proteome</keyword>
<dbReference type="SMART" id="SM00387">
    <property type="entry name" value="HATPase_c"/>
    <property type="match status" value="1"/>
</dbReference>
<dbReference type="CDD" id="cd19920">
    <property type="entry name" value="REC_PA4781-like"/>
    <property type="match status" value="1"/>
</dbReference>
<organism evidence="10 11">
    <name type="scientific">Adonisia turfae CCMR0081</name>
    <dbReference type="NCBI Taxonomy" id="2292702"/>
    <lineage>
        <taxon>Bacteria</taxon>
        <taxon>Bacillati</taxon>
        <taxon>Cyanobacteriota</taxon>
        <taxon>Adonisia</taxon>
        <taxon>Adonisia turfae</taxon>
    </lineage>
</organism>
<evidence type="ECO:0000259" key="9">
    <source>
        <dbReference type="PROSITE" id="PS50110"/>
    </source>
</evidence>
<dbReference type="InterPro" id="IPR003661">
    <property type="entry name" value="HisK_dim/P_dom"/>
</dbReference>
<dbReference type="SUPFAM" id="SSF47384">
    <property type="entry name" value="Homodimeric domain of signal transducing histidine kinase"/>
    <property type="match status" value="1"/>
</dbReference>
<dbReference type="InterPro" id="IPR036890">
    <property type="entry name" value="HATPase_C_sf"/>
</dbReference>
<evidence type="ECO:0000313" key="10">
    <source>
        <dbReference type="EMBL" id="NEZ54254.1"/>
    </source>
</evidence>
<dbReference type="InterPro" id="IPR011006">
    <property type="entry name" value="CheY-like_superfamily"/>
</dbReference>
<feature type="domain" description="Response regulatory" evidence="9">
    <location>
        <begin position="8"/>
        <end position="124"/>
    </location>
</feature>
<evidence type="ECO:0000256" key="5">
    <source>
        <dbReference type="ARBA" id="ARBA00023012"/>
    </source>
</evidence>
<feature type="domain" description="Histidine kinase" evidence="8">
    <location>
        <begin position="176"/>
        <end position="434"/>
    </location>
</feature>
<dbReference type="InterPro" id="IPR005467">
    <property type="entry name" value="His_kinase_dom"/>
</dbReference>
<evidence type="ECO:0000259" key="8">
    <source>
        <dbReference type="PROSITE" id="PS50109"/>
    </source>
</evidence>
<dbReference type="SMART" id="SM00448">
    <property type="entry name" value="REC"/>
    <property type="match status" value="1"/>
</dbReference>
<keyword evidence="4" id="KW-0808">Transferase</keyword>
<dbReference type="PRINTS" id="PR00344">
    <property type="entry name" value="BCTRLSENSOR"/>
</dbReference>
<dbReference type="InterPro" id="IPR001789">
    <property type="entry name" value="Sig_transdc_resp-reg_receiver"/>
</dbReference>
<dbReference type="PANTHER" id="PTHR43547">
    <property type="entry name" value="TWO-COMPONENT HISTIDINE KINASE"/>
    <property type="match status" value="1"/>
</dbReference>
<feature type="coiled-coil region" evidence="7">
    <location>
        <begin position="133"/>
        <end position="160"/>
    </location>
</feature>
<dbReference type="Pfam" id="PF00072">
    <property type="entry name" value="Response_reg"/>
    <property type="match status" value="1"/>
</dbReference>
<protein>
    <recommendedName>
        <fullName evidence="2">histidine kinase</fullName>
        <ecNumber evidence="2">2.7.13.3</ecNumber>
    </recommendedName>
</protein>
<dbReference type="PROSITE" id="PS50110">
    <property type="entry name" value="RESPONSE_REGULATORY"/>
    <property type="match status" value="1"/>
</dbReference>
<dbReference type="CDD" id="cd00082">
    <property type="entry name" value="HisKA"/>
    <property type="match status" value="1"/>
</dbReference>
<reference evidence="10 11" key="1">
    <citation type="journal article" date="2020" name="Microb. Ecol.">
        <title>Ecogenomics of the Marine Benthic Filamentous Cyanobacterium Adonisia.</title>
        <authorList>
            <person name="Walter J.M."/>
            <person name="Coutinho F.H."/>
            <person name="Leomil L."/>
            <person name="Hargreaves P.I."/>
            <person name="Campeao M.E."/>
            <person name="Vieira V.V."/>
            <person name="Silva B.S."/>
            <person name="Fistarol G.O."/>
            <person name="Salomon P.S."/>
            <person name="Sawabe T."/>
            <person name="Mino S."/>
            <person name="Hosokawa M."/>
            <person name="Miyashita H."/>
            <person name="Maruyama F."/>
            <person name="van Verk M.C."/>
            <person name="Dutilh B.E."/>
            <person name="Thompson C.C."/>
            <person name="Thompson F.L."/>
        </authorList>
    </citation>
    <scope>NUCLEOTIDE SEQUENCE [LARGE SCALE GENOMIC DNA]</scope>
    <source>
        <strain evidence="10 11">CCMR0081</strain>
    </source>
</reference>
<keyword evidence="5" id="KW-0902">Two-component regulatory system</keyword>
<dbReference type="InterPro" id="IPR004358">
    <property type="entry name" value="Sig_transdc_His_kin-like_C"/>
</dbReference>
<dbReference type="RefSeq" id="WP_163695731.1">
    <property type="nucleotide sequence ID" value="NZ_QXHD01000003.1"/>
</dbReference>
<dbReference type="SUPFAM" id="SSF52172">
    <property type="entry name" value="CheY-like"/>
    <property type="match status" value="1"/>
</dbReference>
<dbReference type="Pfam" id="PF02518">
    <property type="entry name" value="HATPase_c"/>
    <property type="match status" value="1"/>
</dbReference>
<evidence type="ECO:0000313" key="11">
    <source>
        <dbReference type="Proteomes" id="UP000481033"/>
    </source>
</evidence>
<dbReference type="AlphaFoldDB" id="A0A6M0RD32"/>
<sequence>MLSSQRSEILIVDDIPTNIKLLYEFLQQSNYKVSIAKNAESAFKKLEKIVPDLILLDVMMPGLDGFVVCEKLKQNPRTRDIPVIFMTALTDEVDKVKGLSIGAVDYITKPIHPDEVLARVKVHLTLRHTQMQLLSEITERTQAERELQRALEELKKTQIQLVHNEKMLSLGQLVAGVAHEINNPVNFIHANLHHAERYVEDLLSIISLYKQHIPNPPKAVADKIDELDLDYLEQDLMKILNSMSLGTSRICDIVLSLRTFSRHHEAEIKLADIHEGIDSTLTILQSHLQRSNHYPDIQVVKDYGVLPLVECYAGQLNQVFMNLLSNAIEAVNERDAHRTVENAIADPGMIKISTAIQDNRLLIRIMDNGMGVPENLRSQIFNPFFTTKSVGKGIGMGLSISYTIVTETHKGKLWCEPIPNQPGTQFLIEIPIASTKSV</sequence>
<evidence type="ECO:0000256" key="4">
    <source>
        <dbReference type="ARBA" id="ARBA00022777"/>
    </source>
</evidence>
<proteinExistence type="predicted"/>
<comment type="catalytic activity">
    <reaction evidence="1">
        <text>ATP + protein L-histidine = ADP + protein N-phospho-L-histidine.</text>
        <dbReference type="EC" id="2.7.13.3"/>
    </reaction>
</comment>
<evidence type="ECO:0000256" key="1">
    <source>
        <dbReference type="ARBA" id="ARBA00000085"/>
    </source>
</evidence>
<accession>A0A6M0RD32</accession>
<gene>
    <name evidence="10" type="ORF">DXZ20_00755</name>
</gene>
<feature type="modified residue" description="4-aspartylphosphate" evidence="6">
    <location>
        <position position="57"/>
    </location>
</feature>
<evidence type="ECO:0000256" key="7">
    <source>
        <dbReference type="SAM" id="Coils"/>
    </source>
</evidence>
<dbReference type="PROSITE" id="PS50109">
    <property type="entry name" value="HIS_KIN"/>
    <property type="match status" value="1"/>
</dbReference>
<evidence type="ECO:0000256" key="3">
    <source>
        <dbReference type="ARBA" id="ARBA00022553"/>
    </source>
</evidence>
<dbReference type="EC" id="2.7.13.3" evidence="2"/>
<dbReference type="PANTHER" id="PTHR43547:SF2">
    <property type="entry name" value="HYBRID SIGNAL TRANSDUCTION HISTIDINE KINASE C"/>
    <property type="match status" value="1"/>
</dbReference>
<dbReference type="Gene3D" id="3.40.50.2300">
    <property type="match status" value="1"/>
</dbReference>
<dbReference type="Proteomes" id="UP000481033">
    <property type="component" value="Unassembled WGS sequence"/>
</dbReference>
<dbReference type="Gene3D" id="3.30.565.10">
    <property type="entry name" value="Histidine kinase-like ATPase, C-terminal domain"/>
    <property type="match status" value="1"/>
</dbReference>
<comment type="caution">
    <text evidence="10">The sequence shown here is derived from an EMBL/GenBank/DDBJ whole genome shotgun (WGS) entry which is preliminary data.</text>
</comment>
<keyword evidence="7" id="KW-0175">Coiled coil</keyword>
<dbReference type="Gene3D" id="1.10.287.130">
    <property type="match status" value="1"/>
</dbReference>
<evidence type="ECO:0000256" key="6">
    <source>
        <dbReference type="PROSITE-ProRule" id="PRU00169"/>
    </source>
</evidence>
<dbReference type="InterPro" id="IPR036097">
    <property type="entry name" value="HisK_dim/P_sf"/>
</dbReference>
<evidence type="ECO:0000256" key="2">
    <source>
        <dbReference type="ARBA" id="ARBA00012438"/>
    </source>
</evidence>
<name>A0A6M0RD32_9CYAN</name>
<dbReference type="GO" id="GO:0000155">
    <property type="term" value="F:phosphorelay sensor kinase activity"/>
    <property type="evidence" value="ECO:0007669"/>
    <property type="project" value="InterPro"/>
</dbReference>
<keyword evidence="3 6" id="KW-0597">Phosphoprotein</keyword>
<keyword evidence="4" id="KW-0418">Kinase</keyword>
<dbReference type="EMBL" id="QXHD01000003">
    <property type="protein sequence ID" value="NEZ54254.1"/>
    <property type="molecule type" value="Genomic_DNA"/>
</dbReference>
<dbReference type="SUPFAM" id="SSF55874">
    <property type="entry name" value="ATPase domain of HSP90 chaperone/DNA topoisomerase II/histidine kinase"/>
    <property type="match status" value="1"/>
</dbReference>